<keyword evidence="2" id="KW-0560">Oxidoreductase</keyword>
<evidence type="ECO:0000313" key="5">
    <source>
        <dbReference type="Proteomes" id="UP000675554"/>
    </source>
</evidence>
<dbReference type="PROSITE" id="PS01162">
    <property type="entry name" value="QOR_ZETA_CRYSTAL"/>
    <property type="match status" value="1"/>
</dbReference>
<dbReference type="GO" id="GO:0005829">
    <property type="term" value="C:cytosol"/>
    <property type="evidence" value="ECO:0007669"/>
    <property type="project" value="TreeGrafter"/>
</dbReference>
<evidence type="ECO:0000256" key="2">
    <source>
        <dbReference type="ARBA" id="ARBA00023002"/>
    </source>
</evidence>
<evidence type="ECO:0000313" key="4">
    <source>
        <dbReference type="EMBL" id="MBR7676698.1"/>
    </source>
</evidence>
<feature type="domain" description="Enoyl reductase (ER)" evidence="3">
    <location>
        <begin position="10"/>
        <end position="323"/>
    </location>
</feature>
<dbReference type="Pfam" id="PF08240">
    <property type="entry name" value="ADH_N"/>
    <property type="match status" value="1"/>
</dbReference>
<gene>
    <name evidence="4" type="ORF">KDA82_27570</name>
</gene>
<dbReference type="PANTHER" id="PTHR48106">
    <property type="entry name" value="QUINONE OXIDOREDUCTASE PIG3-RELATED"/>
    <property type="match status" value="1"/>
</dbReference>
<dbReference type="GO" id="GO:0003960">
    <property type="term" value="F:quinone reductase (NADPH) activity"/>
    <property type="evidence" value="ECO:0007669"/>
    <property type="project" value="TreeGrafter"/>
</dbReference>
<dbReference type="Gene3D" id="3.40.50.720">
    <property type="entry name" value="NAD(P)-binding Rossmann-like Domain"/>
    <property type="match status" value="1"/>
</dbReference>
<dbReference type="InterPro" id="IPR011032">
    <property type="entry name" value="GroES-like_sf"/>
</dbReference>
<comment type="caution">
    <text evidence="4">The sequence shown here is derived from an EMBL/GenBank/DDBJ whole genome shotgun (WGS) entry which is preliminary data.</text>
</comment>
<dbReference type="EMBL" id="JAGSMN010000723">
    <property type="protein sequence ID" value="MBR7676698.1"/>
    <property type="molecule type" value="Genomic_DNA"/>
</dbReference>
<dbReference type="SUPFAM" id="SSF50129">
    <property type="entry name" value="GroES-like"/>
    <property type="match status" value="1"/>
</dbReference>
<dbReference type="Proteomes" id="UP000675554">
    <property type="component" value="Unassembled WGS sequence"/>
</dbReference>
<dbReference type="GO" id="GO:0008270">
    <property type="term" value="F:zinc ion binding"/>
    <property type="evidence" value="ECO:0007669"/>
    <property type="project" value="InterPro"/>
</dbReference>
<dbReference type="Pfam" id="PF13602">
    <property type="entry name" value="ADH_zinc_N_2"/>
    <property type="match status" value="1"/>
</dbReference>
<protein>
    <submittedName>
        <fullName evidence="4">Zinc-binding dehydrogenase</fullName>
    </submittedName>
</protein>
<sequence>MHAVVLHTFGPAENLRYETVPDPVPGPGQVRVAVAAAGVHAIEAVMRSGRKNVLAPPAPPLPAIFGGEVSGTVESVGEGVDPSWAGRGVVTRHGAPGGYAELAVADVTKLHPRPEALSDETAVAMIVTGATALAFLDVARLAEDDVLLVTSAAGGIGRLVVQYARARGIRTVGAAGGTVKVAAVRALDADLAVDYDEPGWEKTVAEALGGRRVTVVLDGVGGDKARAAFGLLAPGGRFVSMGSISTVTFAPSPEELAAHEVTFVDALSLLLARPEDTPALERRALEAAADGSLVPAVQTFALAQAAAAHAALEKRETTGKVVLVP</sequence>
<dbReference type="SMART" id="SM00829">
    <property type="entry name" value="PKS_ER"/>
    <property type="match status" value="1"/>
</dbReference>
<dbReference type="GO" id="GO:0070402">
    <property type="term" value="F:NADPH binding"/>
    <property type="evidence" value="ECO:0007669"/>
    <property type="project" value="TreeGrafter"/>
</dbReference>
<dbReference type="InterPro" id="IPR013154">
    <property type="entry name" value="ADH-like_N"/>
</dbReference>
<evidence type="ECO:0000259" key="3">
    <source>
        <dbReference type="SMART" id="SM00829"/>
    </source>
</evidence>
<name>A0A8T4IYJ6_9ACTN</name>
<keyword evidence="5" id="KW-1185">Reference proteome</keyword>
<organism evidence="4 5">
    <name type="scientific">Streptomyces daliensis</name>
    <dbReference type="NCBI Taxonomy" id="299421"/>
    <lineage>
        <taxon>Bacteria</taxon>
        <taxon>Bacillati</taxon>
        <taxon>Actinomycetota</taxon>
        <taxon>Actinomycetes</taxon>
        <taxon>Kitasatosporales</taxon>
        <taxon>Streptomycetaceae</taxon>
        <taxon>Streptomyces</taxon>
    </lineage>
</organism>
<dbReference type="InterPro" id="IPR020843">
    <property type="entry name" value="ER"/>
</dbReference>
<dbReference type="InterPro" id="IPR036291">
    <property type="entry name" value="NAD(P)-bd_dom_sf"/>
</dbReference>
<evidence type="ECO:0000256" key="1">
    <source>
        <dbReference type="ARBA" id="ARBA00022857"/>
    </source>
</evidence>
<dbReference type="PANTHER" id="PTHR48106:SF13">
    <property type="entry name" value="QUINONE OXIDOREDUCTASE-RELATED"/>
    <property type="match status" value="1"/>
</dbReference>
<dbReference type="GO" id="GO:0035925">
    <property type="term" value="F:mRNA 3'-UTR AU-rich region binding"/>
    <property type="evidence" value="ECO:0007669"/>
    <property type="project" value="TreeGrafter"/>
</dbReference>
<reference evidence="4" key="1">
    <citation type="submission" date="2021-04" db="EMBL/GenBank/DDBJ databases">
        <title>Sequencing of actinobacteria type strains.</title>
        <authorList>
            <person name="Nguyen G.-S."/>
            <person name="Wentzel A."/>
        </authorList>
    </citation>
    <scope>NUCLEOTIDE SEQUENCE</scope>
    <source>
        <strain evidence="4">DSM 42095</strain>
    </source>
</reference>
<dbReference type="SUPFAM" id="SSF51735">
    <property type="entry name" value="NAD(P)-binding Rossmann-fold domains"/>
    <property type="match status" value="1"/>
</dbReference>
<proteinExistence type="predicted"/>
<keyword evidence="1" id="KW-0521">NADP</keyword>
<accession>A0A8T4IYJ6</accession>
<dbReference type="AlphaFoldDB" id="A0A8T4IYJ6"/>
<dbReference type="InterPro" id="IPR002364">
    <property type="entry name" value="Quin_OxRdtase/zeta-crystal_CS"/>
</dbReference>
<dbReference type="Gene3D" id="3.90.180.10">
    <property type="entry name" value="Medium-chain alcohol dehydrogenases, catalytic domain"/>
    <property type="match status" value="1"/>
</dbReference>